<keyword evidence="3" id="KW-1185">Reference proteome</keyword>
<dbReference type="OrthoDB" id="97518at2759"/>
<dbReference type="Pfam" id="PF04525">
    <property type="entry name" value="LOR"/>
    <property type="match status" value="1"/>
</dbReference>
<dbReference type="SUPFAM" id="SSF54518">
    <property type="entry name" value="Tubby C-terminal domain-like"/>
    <property type="match status" value="1"/>
</dbReference>
<dbReference type="Proteomes" id="UP000541444">
    <property type="component" value="Unassembled WGS sequence"/>
</dbReference>
<dbReference type="EMBL" id="JACGCM010001619">
    <property type="protein sequence ID" value="KAF6152641.1"/>
    <property type="molecule type" value="Genomic_DNA"/>
</dbReference>
<evidence type="ECO:0000313" key="2">
    <source>
        <dbReference type="EMBL" id="KAF6152641.1"/>
    </source>
</evidence>
<name>A0A7J7MCP2_9MAGN</name>
<dbReference type="InterPro" id="IPR038595">
    <property type="entry name" value="LOR_sf"/>
</dbReference>
<feature type="non-terminal residue" evidence="2">
    <location>
        <position position="1"/>
    </location>
</feature>
<proteinExistence type="inferred from homology"/>
<protein>
    <submittedName>
        <fullName evidence="2">Uncharacterized protein</fullName>
    </submittedName>
</protein>
<dbReference type="AlphaFoldDB" id="A0A7J7MCP2"/>
<dbReference type="InterPro" id="IPR025659">
    <property type="entry name" value="Tubby-like_C"/>
</dbReference>
<reference evidence="2 3" key="1">
    <citation type="journal article" date="2020" name="IScience">
        <title>Genome Sequencing of the Endangered Kingdonia uniflora (Circaeasteraceae, Ranunculales) Reveals Potential Mechanisms of Evolutionary Specialization.</title>
        <authorList>
            <person name="Sun Y."/>
            <person name="Deng T."/>
            <person name="Zhang A."/>
            <person name="Moore M.J."/>
            <person name="Landis J.B."/>
            <person name="Lin N."/>
            <person name="Zhang H."/>
            <person name="Zhang X."/>
            <person name="Huang J."/>
            <person name="Zhang X."/>
            <person name="Sun H."/>
            <person name="Wang H."/>
        </authorList>
    </citation>
    <scope>NUCLEOTIDE SEQUENCE [LARGE SCALE GENOMIC DNA]</scope>
    <source>
        <strain evidence="2">TB1705</strain>
        <tissue evidence="2">Leaf</tissue>
    </source>
</reference>
<dbReference type="PANTHER" id="PTHR31087">
    <property type="match status" value="1"/>
</dbReference>
<accession>A0A7J7MCP2</accession>
<sequence>VECSQQMGSVQGDSNNVIFNVKQSRMIQFKNKLDVFLATNSSEFMCDFKVKGSWLERSCVIYLGNSNTIIAQMHKKYTAQSLLLGKDTFMVTVYPNLDYAFIVSLIVVLDAINSE</sequence>
<dbReference type="PANTHER" id="PTHR31087:SF85">
    <property type="entry name" value="PROTEIN LURP-ONE-RELATED 7"/>
    <property type="match status" value="1"/>
</dbReference>
<comment type="caution">
    <text evidence="2">The sequence shown here is derived from an EMBL/GenBank/DDBJ whole genome shotgun (WGS) entry which is preliminary data.</text>
</comment>
<organism evidence="2 3">
    <name type="scientific">Kingdonia uniflora</name>
    <dbReference type="NCBI Taxonomy" id="39325"/>
    <lineage>
        <taxon>Eukaryota</taxon>
        <taxon>Viridiplantae</taxon>
        <taxon>Streptophyta</taxon>
        <taxon>Embryophyta</taxon>
        <taxon>Tracheophyta</taxon>
        <taxon>Spermatophyta</taxon>
        <taxon>Magnoliopsida</taxon>
        <taxon>Ranunculales</taxon>
        <taxon>Circaeasteraceae</taxon>
        <taxon>Kingdonia</taxon>
    </lineage>
</organism>
<evidence type="ECO:0000256" key="1">
    <source>
        <dbReference type="ARBA" id="ARBA00005437"/>
    </source>
</evidence>
<dbReference type="Gene3D" id="2.40.160.200">
    <property type="entry name" value="LURP1-related"/>
    <property type="match status" value="1"/>
</dbReference>
<gene>
    <name evidence="2" type="ORF">GIB67_008078</name>
</gene>
<evidence type="ECO:0000313" key="3">
    <source>
        <dbReference type="Proteomes" id="UP000541444"/>
    </source>
</evidence>
<comment type="similarity">
    <text evidence="1">Belongs to the LOR family.</text>
</comment>
<dbReference type="InterPro" id="IPR007612">
    <property type="entry name" value="LOR"/>
</dbReference>